<dbReference type="eggNOG" id="COG1846">
    <property type="taxonomic scope" value="Bacteria"/>
</dbReference>
<dbReference type="KEGG" id="pna:Pnap_2978"/>
<dbReference type="PANTHER" id="PTHR33164:SF105">
    <property type="entry name" value="TRANSCRIPTIONAL REPRESSOR PROTEIN-RELATED"/>
    <property type="match status" value="1"/>
</dbReference>
<dbReference type="Pfam" id="PF12802">
    <property type="entry name" value="MarR_2"/>
    <property type="match status" value="1"/>
</dbReference>
<dbReference type="InterPro" id="IPR036390">
    <property type="entry name" value="WH_DNA-bd_sf"/>
</dbReference>
<dbReference type="Proteomes" id="UP000000644">
    <property type="component" value="Chromosome"/>
</dbReference>
<dbReference type="EMBL" id="CP000529">
    <property type="protein sequence ID" value="ABM38277.1"/>
    <property type="molecule type" value="Genomic_DNA"/>
</dbReference>
<dbReference type="GO" id="GO:0006950">
    <property type="term" value="P:response to stress"/>
    <property type="evidence" value="ECO:0007669"/>
    <property type="project" value="TreeGrafter"/>
</dbReference>
<dbReference type="GO" id="GO:0003700">
    <property type="term" value="F:DNA-binding transcription factor activity"/>
    <property type="evidence" value="ECO:0007669"/>
    <property type="project" value="InterPro"/>
</dbReference>
<evidence type="ECO:0000313" key="2">
    <source>
        <dbReference type="EMBL" id="ABM38277.1"/>
    </source>
</evidence>
<accession>A1VRJ9</accession>
<dbReference type="HOGENOM" id="CLU_083287_35_1_4"/>
<gene>
    <name evidence="2" type="ordered locus">Pnap_2978</name>
</gene>
<dbReference type="SMART" id="SM00347">
    <property type="entry name" value="HTH_MARR"/>
    <property type="match status" value="1"/>
</dbReference>
<dbReference type="InterPro" id="IPR000835">
    <property type="entry name" value="HTH_MarR-typ"/>
</dbReference>
<dbReference type="PROSITE" id="PS50995">
    <property type="entry name" value="HTH_MARR_2"/>
    <property type="match status" value="1"/>
</dbReference>
<feature type="domain" description="HTH marR-type" evidence="1">
    <location>
        <begin position="27"/>
        <end position="154"/>
    </location>
</feature>
<dbReference type="RefSeq" id="WP_011802351.1">
    <property type="nucleotide sequence ID" value="NC_008781.1"/>
</dbReference>
<organism evidence="2 3">
    <name type="scientific">Polaromonas naphthalenivorans (strain CJ2)</name>
    <dbReference type="NCBI Taxonomy" id="365044"/>
    <lineage>
        <taxon>Bacteria</taxon>
        <taxon>Pseudomonadati</taxon>
        <taxon>Pseudomonadota</taxon>
        <taxon>Betaproteobacteria</taxon>
        <taxon>Burkholderiales</taxon>
        <taxon>Comamonadaceae</taxon>
        <taxon>Polaromonas</taxon>
    </lineage>
</organism>
<reference evidence="3" key="1">
    <citation type="journal article" date="2009" name="Environ. Microbiol.">
        <title>The genome of Polaromonas naphthalenivorans strain CJ2, isolated from coal tar-contaminated sediment, reveals physiological and metabolic versatility and evolution through extensive horizontal gene transfer.</title>
        <authorList>
            <person name="Yagi J.M."/>
            <person name="Sims D."/>
            <person name="Brettin T."/>
            <person name="Bruce D."/>
            <person name="Madsen E.L."/>
        </authorList>
    </citation>
    <scope>NUCLEOTIDE SEQUENCE [LARGE SCALE GENOMIC DNA]</scope>
    <source>
        <strain evidence="3">CJ2</strain>
    </source>
</reference>
<evidence type="ECO:0000259" key="1">
    <source>
        <dbReference type="PROSITE" id="PS50995"/>
    </source>
</evidence>
<sequence length="170" mass="18503">MSTHPVISTMPADLDLKAELKTLGCTNFKLRQLMRQVAQHYDLEMASAGLKTTQYSLLSYVLKLGPLRPGELAKSMKMSASTLTRNLKPLVDAGWLELTAGSDARSRTVAITPAGRAKREEALGRWKVAQESLNQRLGAGRVIALHGLINESLELLSPVNPEPEPGADDE</sequence>
<keyword evidence="3" id="KW-1185">Reference proteome</keyword>
<dbReference type="PANTHER" id="PTHR33164">
    <property type="entry name" value="TRANSCRIPTIONAL REGULATOR, MARR FAMILY"/>
    <property type="match status" value="1"/>
</dbReference>
<dbReference type="STRING" id="365044.Pnap_2978"/>
<name>A1VRJ9_POLNA</name>
<dbReference type="InterPro" id="IPR039422">
    <property type="entry name" value="MarR/SlyA-like"/>
</dbReference>
<dbReference type="AlphaFoldDB" id="A1VRJ9"/>
<dbReference type="SUPFAM" id="SSF46785">
    <property type="entry name" value="Winged helix' DNA-binding domain"/>
    <property type="match status" value="1"/>
</dbReference>
<dbReference type="InterPro" id="IPR036388">
    <property type="entry name" value="WH-like_DNA-bd_sf"/>
</dbReference>
<proteinExistence type="predicted"/>
<protein>
    <submittedName>
        <fullName evidence="2">Transcriptional regulator, MarR family</fullName>
    </submittedName>
</protein>
<dbReference type="Gene3D" id="1.10.10.10">
    <property type="entry name" value="Winged helix-like DNA-binding domain superfamily/Winged helix DNA-binding domain"/>
    <property type="match status" value="1"/>
</dbReference>
<evidence type="ECO:0000313" key="3">
    <source>
        <dbReference type="Proteomes" id="UP000000644"/>
    </source>
</evidence>